<dbReference type="PANTHER" id="PTHR31144">
    <property type="entry name" value="UPF0602 PROTEIN C4ORF47"/>
    <property type="match status" value="1"/>
</dbReference>
<dbReference type="EMBL" id="OU892283">
    <property type="protein sequence ID" value="CAG9771531.1"/>
    <property type="molecule type" value="Genomic_DNA"/>
</dbReference>
<sequence length="316" mass="36026">MGKAARPVQELGNEYGKPDIERLGLFSEMPFMNGKGYVPMYEKPKRVKGKNLLAGGPKEKRDWQDCYFDKEFKRIYTGEALKGRGRKPLPSKFKNISERPFVPPGETKWHSTPGDWHGTFEGRIEAFSRKEKQRIPTKHEGPNATSRPGKQGGCGYVDICINPYPTHSVEKYGQKQKYKEYGKTLDGAMVLGMHPKPYFELNPYKDPDGMKPGPCYVPPKEKQLAPLPPGKLMPTGPGKKLGGCKAGCFEKYPEHKVDKYKTVYQMLKPRTGSMFILSTCREKSYYTCSVINENISFKMNESTYKSYKPNFIKYLL</sequence>
<dbReference type="GO" id="GO:0005813">
    <property type="term" value="C:centrosome"/>
    <property type="evidence" value="ECO:0007669"/>
    <property type="project" value="UniProtKB-SubCell"/>
</dbReference>
<keyword evidence="2" id="KW-0963">Cytoplasm</keyword>
<dbReference type="Proteomes" id="UP001152799">
    <property type="component" value="Chromosome 7"/>
</dbReference>
<protein>
    <recommendedName>
        <fullName evidence="5">Cilia-and flagella-associated protein 96</fullName>
    </recommendedName>
</protein>
<dbReference type="InterPro" id="IPR029358">
    <property type="entry name" value="CFAP96"/>
</dbReference>
<dbReference type="Pfam" id="PF15239">
    <property type="entry name" value="CFAP96-like"/>
    <property type="match status" value="1"/>
</dbReference>
<gene>
    <name evidence="7" type="ORF">CEUTPL_LOCUS11963</name>
</gene>
<dbReference type="AlphaFoldDB" id="A0A9N9MYA0"/>
<organism evidence="7 8">
    <name type="scientific">Ceutorhynchus assimilis</name>
    <name type="common">cabbage seed weevil</name>
    <dbReference type="NCBI Taxonomy" id="467358"/>
    <lineage>
        <taxon>Eukaryota</taxon>
        <taxon>Metazoa</taxon>
        <taxon>Ecdysozoa</taxon>
        <taxon>Arthropoda</taxon>
        <taxon>Hexapoda</taxon>
        <taxon>Insecta</taxon>
        <taxon>Pterygota</taxon>
        <taxon>Neoptera</taxon>
        <taxon>Endopterygota</taxon>
        <taxon>Coleoptera</taxon>
        <taxon>Polyphaga</taxon>
        <taxon>Cucujiformia</taxon>
        <taxon>Curculionidae</taxon>
        <taxon>Ceutorhynchinae</taxon>
        <taxon>Ceutorhynchus</taxon>
    </lineage>
</organism>
<comment type="similarity">
    <text evidence="4">Belongs to the CFAP96 family.</text>
</comment>
<evidence type="ECO:0000256" key="2">
    <source>
        <dbReference type="ARBA" id="ARBA00022490"/>
    </source>
</evidence>
<evidence type="ECO:0000313" key="7">
    <source>
        <dbReference type="EMBL" id="CAG9771531.1"/>
    </source>
</evidence>
<name>A0A9N9MYA0_9CUCU</name>
<evidence type="ECO:0000256" key="6">
    <source>
        <dbReference type="SAM" id="MobiDB-lite"/>
    </source>
</evidence>
<proteinExistence type="inferred from homology"/>
<comment type="subcellular location">
    <subcellularLocation>
        <location evidence="1">Cytoplasm</location>
        <location evidence="1">Cytoskeleton</location>
        <location evidence="1">Microtubule organizing center</location>
        <location evidence="1">Centrosome</location>
    </subcellularLocation>
</comment>
<dbReference type="OrthoDB" id="283553at2759"/>
<evidence type="ECO:0000256" key="5">
    <source>
        <dbReference type="ARBA" id="ARBA00035693"/>
    </source>
</evidence>
<dbReference type="GO" id="GO:0005881">
    <property type="term" value="C:cytoplasmic microtubule"/>
    <property type="evidence" value="ECO:0007669"/>
    <property type="project" value="TreeGrafter"/>
</dbReference>
<evidence type="ECO:0000313" key="8">
    <source>
        <dbReference type="Proteomes" id="UP001152799"/>
    </source>
</evidence>
<feature type="region of interest" description="Disordered" evidence="6">
    <location>
        <begin position="131"/>
        <end position="150"/>
    </location>
</feature>
<evidence type="ECO:0000256" key="4">
    <source>
        <dbReference type="ARBA" id="ARBA00035656"/>
    </source>
</evidence>
<feature type="compositionally biased region" description="Basic and acidic residues" evidence="6">
    <location>
        <begin position="131"/>
        <end position="141"/>
    </location>
</feature>
<feature type="region of interest" description="Disordered" evidence="6">
    <location>
        <begin position="87"/>
        <end position="115"/>
    </location>
</feature>
<keyword evidence="8" id="KW-1185">Reference proteome</keyword>
<dbReference type="PANTHER" id="PTHR31144:SF1">
    <property type="entry name" value="UPF0602 PROTEIN C4ORF47"/>
    <property type="match status" value="1"/>
</dbReference>
<accession>A0A9N9MYA0</accession>
<reference evidence="7" key="1">
    <citation type="submission" date="2022-01" db="EMBL/GenBank/DDBJ databases">
        <authorList>
            <person name="King R."/>
        </authorList>
    </citation>
    <scope>NUCLEOTIDE SEQUENCE</scope>
</reference>
<evidence type="ECO:0000256" key="3">
    <source>
        <dbReference type="ARBA" id="ARBA00023212"/>
    </source>
</evidence>
<keyword evidence="3" id="KW-0206">Cytoskeleton</keyword>
<evidence type="ECO:0000256" key="1">
    <source>
        <dbReference type="ARBA" id="ARBA00004300"/>
    </source>
</evidence>